<name>A0A371B7Z6_9BRAD</name>
<proteinExistence type="inferred from homology"/>
<dbReference type="PANTHER" id="PTHR43767:SF8">
    <property type="entry name" value="LONG-CHAIN-FATTY-ACID--COA LIGASE"/>
    <property type="match status" value="1"/>
</dbReference>
<protein>
    <recommendedName>
        <fullName evidence="7">Long-chain-fatty-acid--CoA ligase</fullName>
        <ecNumber evidence="6">6.2.1.3</ecNumber>
    </recommendedName>
    <alternativeName>
        <fullName evidence="8">Long-chain acyl-CoA synthetase</fullName>
    </alternativeName>
</protein>
<keyword evidence="9" id="KW-0812">Transmembrane</keyword>
<comment type="caution">
    <text evidence="12">The sequence shown here is derived from an EMBL/GenBank/DDBJ whole genome shotgun (WGS) entry which is preliminary data.</text>
</comment>
<evidence type="ECO:0000256" key="5">
    <source>
        <dbReference type="ARBA" id="ARBA00023136"/>
    </source>
</evidence>
<evidence type="ECO:0000256" key="4">
    <source>
        <dbReference type="ARBA" id="ARBA00022598"/>
    </source>
</evidence>
<dbReference type="EMBL" id="QRGO01000001">
    <property type="protein sequence ID" value="RDV03716.1"/>
    <property type="molecule type" value="Genomic_DNA"/>
</dbReference>
<evidence type="ECO:0000256" key="8">
    <source>
        <dbReference type="ARBA" id="ARBA00042773"/>
    </source>
</evidence>
<dbReference type="GO" id="GO:0016020">
    <property type="term" value="C:membrane"/>
    <property type="evidence" value="ECO:0007669"/>
    <property type="project" value="UniProtKB-SubCell"/>
</dbReference>
<dbReference type="NCBIfam" id="NF005463">
    <property type="entry name" value="PRK07059.1"/>
    <property type="match status" value="1"/>
</dbReference>
<dbReference type="FunFam" id="3.40.50.12780:FF:000003">
    <property type="entry name" value="Long-chain-fatty-acid--CoA ligase FadD"/>
    <property type="match status" value="1"/>
</dbReference>
<keyword evidence="4 12" id="KW-0436">Ligase</keyword>
<dbReference type="GO" id="GO:0004467">
    <property type="term" value="F:long-chain fatty acid-CoA ligase activity"/>
    <property type="evidence" value="ECO:0007669"/>
    <property type="project" value="UniProtKB-EC"/>
</dbReference>
<dbReference type="OrthoDB" id="9803968at2"/>
<reference evidence="13" key="1">
    <citation type="submission" date="2018-08" db="EMBL/GenBank/DDBJ databases">
        <authorList>
            <person name="Kim S.-J."/>
            <person name="Jung G.-Y."/>
        </authorList>
    </citation>
    <scope>NUCLEOTIDE SEQUENCE [LARGE SCALE GENOMIC DNA]</scope>
    <source>
        <strain evidence="13">GY_H</strain>
    </source>
</reference>
<comment type="subcellular location">
    <subcellularLocation>
        <location evidence="1">Membrane</location>
        <topology evidence="1">Peripheral membrane protein</topology>
    </subcellularLocation>
</comment>
<dbReference type="InterPro" id="IPR045851">
    <property type="entry name" value="AMP-bd_C_sf"/>
</dbReference>
<accession>A0A371B7Z6</accession>
<dbReference type="InterPro" id="IPR025110">
    <property type="entry name" value="AMP-bd_C"/>
</dbReference>
<dbReference type="Pfam" id="PF13193">
    <property type="entry name" value="AMP-binding_C"/>
    <property type="match status" value="1"/>
</dbReference>
<feature type="domain" description="AMP-dependent synthetase/ligase" evidence="10">
    <location>
        <begin position="30"/>
        <end position="422"/>
    </location>
</feature>
<dbReference type="SUPFAM" id="SSF56801">
    <property type="entry name" value="Acetyl-CoA synthetase-like"/>
    <property type="match status" value="1"/>
</dbReference>
<dbReference type="CDD" id="cd05936">
    <property type="entry name" value="FC-FACS_FadD_like"/>
    <property type="match status" value="1"/>
</dbReference>
<keyword evidence="13" id="KW-1185">Reference proteome</keyword>
<dbReference type="InterPro" id="IPR020845">
    <property type="entry name" value="AMP-binding_CS"/>
</dbReference>
<evidence type="ECO:0000256" key="7">
    <source>
        <dbReference type="ARBA" id="ARBA00039545"/>
    </source>
</evidence>
<comment type="pathway">
    <text evidence="2">Lipid metabolism; fatty acid beta-oxidation.</text>
</comment>
<evidence type="ECO:0000256" key="3">
    <source>
        <dbReference type="ARBA" id="ARBA00006432"/>
    </source>
</evidence>
<evidence type="ECO:0000256" key="1">
    <source>
        <dbReference type="ARBA" id="ARBA00004170"/>
    </source>
</evidence>
<evidence type="ECO:0000256" key="9">
    <source>
        <dbReference type="SAM" id="Phobius"/>
    </source>
</evidence>
<evidence type="ECO:0000313" key="12">
    <source>
        <dbReference type="EMBL" id="RDV03716.1"/>
    </source>
</evidence>
<evidence type="ECO:0000259" key="11">
    <source>
        <dbReference type="Pfam" id="PF13193"/>
    </source>
</evidence>
<comment type="similarity">
    <text evidence="3">Belongs to the ATP-dependent AMP-binding enzyme family.</text>
</comment>
<feature type="transmembrane region" description="Helical" evidence="9">
    <location>
        <begin position="254"/>
        <end position="276"/>
    </location>
</feature>
<dbReference type="RefSeq" id="WP_115515741.1">
    <property type="nucleotide sequence ID" value="NZ_QRGO01000001.1"/>
</dbReference>
<dbReference type="InterPro" id="IPR050237">
    <property type="entry name" value="ATP-dep_AMP-bd_enzyme"/>
</dbReference>
<feature type="domain" description="AMP-binding enzyme C-terminal" evidence="11">
    <location>
        <begin position="473"/>
        <end position="547"/>
    </location>
</feature>
<dbReference type="Gene3D" id="3.30.300.30">
    <property type="match status" value="1"/>
</dbReference>
<dbReference type="Gene3D" id="3.40.50.12780">
    <property type="entry name" value="N-terminal domain of ligase-like"/>
    <property type="match status" value="1"/>
</dbReference>
<evidence type="ECO:0000256" key="6">
    <source>
        <dbReference type="ARBA" id="ARBA00026121"/>
    </source>
</evidence>
<gene>
    <name evidence="12" type="ORF">DXH78_03425</name>
</gene>
<dbReference type="PANTHER" id="PTHR43767">
    <property type="entry name" value="LONG-CHAIN-FATTY-ACID--COA LIGASE"/>
    <property type="match status" value="1"/>
</dbReference>
<dbReference type="Proteomes" id="UP000263993">
    <property type="component" value="Unassembled WGS sequence"/>
</dbReference>
<dbReference type="InterPro" id="IPR000873">
    <property type="entry name" value="AMP-dep_synth/lig_dom"/>
</dbReference>
<organism evidence="12 13">
    <name type="scientific">Undibacter mobilis</name>
    <dbReference type="NCBI Taxonomy" id="2292256"/>
    <lineage>
        <taxon>Bacteria</taxon>
        <taxon>Pseudomonadati</taxon>
        <taxon>Pseudomonadota</taxon>
        <taxon>Alphaproteobacteria</taxon>
        <taxon>Hyphomicrobiales</taxon>
        <taxon>Nitrobacteraceae</taxon>
        <taxon>Undibacter</taxon>
    </lineage>
</organism>
<dbReference type="Pfam" id="PF00501">
    <property type="entry name" value="AMP-binding"/>
    <property type="match status" value="1"/>
</dbReference>
<dbReference type="PROSITE" id="PS00455">
    <property type="entry name" value="AMP_BINDING"/>
    <property type="match status" value="1"/>
</dbReference>
<dbReference type="EC" id="6.2.1.3" evidence="6"/>
<keyword evidence="9" id="KW-1133">Transmembrane helix</keyword>
<dbReference type="AlphaFoldDB" id="A0A371B7Z6"/>
<keyword evidence="5 9" id="KW-0472">Membrane</keyword>
<sequence>MEKIWLRNYPPGVPAEIDPSLYPSLVAMIEESFKAYPDRTAFVCMDKRMSYRELDDASRAFAAFLQSLGLKRGTRIAIMMPNILQSPVAVLGALRAGMTVVNVNPLYKARELEFQLSDSGAEVIVVLENFASVLQHAMPHTNVKHVIVATMGDMLGLLKGTIVNLVVRHFKKMVPAHDLPDPHTFKEVLGKGRSLPYTRPELGPDDIAFLQYTGGTTGVAKGAILLHRNLLANMMQVGAWYKPMVALPPPIDKLIIVTALPLYHIFALTACLLFGVRMGATSLLIPNPRDIPGLIKELAKFQVNFFPAVNTLFNALLHHPDFKSIDWSMLKSTIGGGMAVQKHVAEEWMKATGRPIIEGYGLSETSPVLCCNRGDITEFTGTIGYPVPSTEISIRDDAGKELPLGEAGEICARGPQIMPGYWNRPDETRLVMTSDGFFRTGDIGTMDAEGRVKIVDRKKDMISVSGFKVFPNEVEDLAMSQGGLVECAAVGVPDENSGEAVKLFAVKKSPNLTEQDVRKYLAEKLAAYKVPKHIEFRNELPKTNVGKILRRALRDGE</sequence>
<evidence type="ECO:0000256" key="2">
    <source>
        <dbReference type="ARBA" id="ARBA00005005"/>
    </source>
</evidence>
<evidence type="ECO:0000313" key="13">
    <source>
        <dbReference type="Proteomes" id="UP000263993"/>
    </source>
</evidence>
<evidence type="ECO:0000259" key="10">
    <source>
        <dbReference type="Pfam" id="PF00501"/>
    </source>
</evidence>
<dbReference type="InterPro" id="IPR042099">
    <property type="entry name" value="ANL_N_sf"/>
</dbReference>